<gene>
    <name evidence="3" type="ORF">BMF94_2885</name>
</gene>
<feature type="transmembrane region" description="Helical" evidence="2">
    <location>
        <begin position="21"/>
        <end position="46"/>
    </location>
</feature>
<evidence type="ECO:0000256" key="1">
    <source>
        <dbReference type="SAM" id="MobiDB-lite"/>
    </source>
</evidence>
<evidence type="ECO:0000313" key="3">
    <source>
        <dbReference type="EMBL" id="POY74073.1"/>
    </source>
</evidence>
<keyword evidence="2" id="KW-0472">Membrane</keyword>
<comment type="caution">
    <text evidence="3">The sequence shown here is derived from an EMBL/GenBank/DDBJ whole genome shotgun (WGS) entry which is preliminary data.</text>
</comment>
<dbReference type="AlphaFoldDB" id="A0A2S5BBD6"/>
<proteinExistence type="predicted"/>
<feature type="compositionally biased region" description="Gly residues" evidence="1">
    <location>
        <begin position="257"/>
        <end position="268"/>
    </location>
</feature>
<reference evidence="3 4" key="1">
    <citation type="journal article" date="2018" name="Front. Microbiol.">
        <title>Prospects for Fungal Bioremediation of Acidic Radioactive Waste Sites: Characterization and Genome Sequence of Rhodotorula taiwanensis MD1149.</title>
        <authorList>
            <person name="Tkavc R."/>
            <person name="Matrosova V.Y."/>
            <person name="Grichenko O.E."/>
            <person name="Gostincar C."/>
            <person name="Volpe R.P."/>
            <person name="Klimenkova P."/>
            <person name="Gaidamakova E.K."/>
            <person name="Zhou C.E."/>
            <person name="Stewart B.J."/>
            <person name="Lyman M.G."/>
            <person name="Malfatti S.A."/>
            <person name="Rubinfeld B."/>
            <person name="Courtot M."/>
            <person name="Singh J."/>
            <person name="Dalgard C.L."/>
            <person name="Hamilton T."/>
            <person name="Frey K.G."/>
            <person name="Gunde-Cimerman N."/>
            <person name="Dugan L."/>
            <person name="Daly M.J."/>
        </authorList>
    </citation>
    <scope>NUCLEOTIDE SEQUENCE [LARGE SCALE GENOMIC DNA]</scope>
    <source>
        <strain evidence="3 4">MD1149</strain>
    </source>
</reference>
<protein>
    <submittedName>
        <fullName evidence="3">Uncharacterized protein</fullName>
    </submittedName>
</protein>
<dbReference type="Proteomes" id="UP000237144">
    <property type="component" value="Unassembled WGS sequence"/>
</dbReference>
<keyword evidence="2" id="KW-0812">Transmembrane</keyword>
<feature type="compositionally biased region" description="Basic and acidic residues" evidence="1">
    <location>
        <begin position="215"/>
        <end position="227"/>
    </location>
</feature>
<keyword evidence="2" id="KW-1133">Transmembrane helix</keyword>
<name>A0A2S5BBD6_9BASI</name>
<feature type="transmembrane region" description="Helical" evidence="2">
    <location>
        <begin position="138"/>
        <end position="163"/>
    </location>
</feature>
<accession>A0A2S5BBD6</accession>
<dbReference type="EMBL" id="PJQD01000029">
    <property type="protein sequence ID" value="POY74073.1"/>
    <property type="molecule type" value="Genomic_DNA"/>
</dbReference>
<dbReference type="STRING" id="741276.A0A2S5BBD6"/>
<feature type="transmembrane region" description="Helical" evidence="2">
    <location>
        <begin position="52"/>
        <end position="75"/>
    </location>
</feature>
<feature type="region of interest" description="Disordered" evidence="1">
    <location>
        <begin position="257"/>
        <end position="315"/>
    </location>
</feature>
<sequence length="315" mass="34177">MGLWSRTYVCCAVPLYNGGIYAILAQFLIVSVVAGVLCFAAPSIVSVVTPDYVSYILGVLCFAVAACQPFGFFGVYRERPRLFKGFLRLNGVLVTCAVLCSLAIIIISAIKHSTAVDNCTALFSANSTDSTANTICNVWTWIQIGIMGLLFIIVGLCQIYFVSYTGIYASEQRLDHAKYDTVYSHAAEEIRASGLYDSQFNYATGRASYSQDELSDPHRPPYAEHGRQSSKSSGLRNELARGETQEYLNELEAGRGGAYGAGGGGGGGKLRKGGRPQSGSYGGEQGYPNQYDDNGYQDGGFRPPQQSSEMHRPRY</sequence>
<organism evidence="3 4">
    <name type="scientific">Rhodotorula taiwanensis</name>
    <dbReference type="NCBI Taxonomy" id="741276"/>
    <lineage>
        <taxon>Eukaryota</taxon>
        <taxon>Fungi</taxon>
        <taxon>Dikarya</taxon>
        <taxon>Basidiomycota</taxon>
        <taxon>Pucciniomycotina</taxon>
        <taxon>Microbotryomycetes</taxon>
        <taxon>Sporidiobolales</taxon>
        <taxon>Sporidiobolaceae</taxon>
        <taxon>Rhodotorula</taxon>
    </lineage>
</organism>
<evidence type="ECO:0000256" key="2">
    <source>
        <dbReference type="SAM" id="Phobius"/>
    </source>
</evidence>
<evidence type="ECO:0000313" key="4">
    <source>
        <dbReference type="Proteomes" id="UP000237144"/>
    </source>
</evidence>
<keyword evidence="4" id="KW-1185">Reference proteome</keyword>
<feature type="transmembrane region" description="Helical" evidence="2">
    <location>
        <begin position="87"/>
        <end position="110"/>
    </location>
</feature>
<dbReference type="OrthoDB" id="2552042at2759"/>
<feature type="region of interest" description="Disordered" evidence="1">
    <location>
        <begin position="207"/>
        <end position="238"/>
    </location>
</feature>